<dbReference type="GeneID" id="35591572"/>
<reference evidence="2 3" key="1">
    <citation type="submission" date="2018-01" db="EMBL/GenBank/DDBJ databases">
        <title>Complete genome sequence of Salinigranum rubrum GX10T, an extremely halophilic archaeon isolated from a marine solar saltern.</title>
        <authorList>
            <person name="Han S."/>
        </authorList>
    </citation>
    <scope>NUCLEOTIDE SEQUENCE [LARGE SCALE GENOMIC DNA]</scope>
    <source>
        <strain evidence="2 3">GX10</strain>
    </source>
</reference>
<name>A0A2I8VH18_9EURY</name>
<dbReference type="EMBL" id="CP026309">
    <property type="protein sequence ID" value="AUV81222.1"/>
    <property type="molecule type" value="Genomic_DNA"/>
</dbReference>
<protein>
    <submittedName>
        <fullName evidence="2">Uncharacterized protein</fullName>
    </submittedName>
</protein>
<dbReference type="Proteomes" id="UP000236584">
    <property type="component" value="Chromosome"/>
</dbReference>
<keyword evidence="3" id="KW-1185">Reference proteome</keyword>
<feature type="transmembrane region" description="Helical" evidence="1">
    <location>
        <begin position="46"/>
        <end position="71"/>
    </location>
</feature>
<evidence type="ECO:0000313" key="2">
    <source>
        <dbReference type="EMBL" id="AUV81222.1"/>
    </source>
</evidence>
<organism evidence="2 3">
    <name type="scientific">Salinigranum rubrum</name>
    <dbReference type="NCBI Taxonomy" id="755307"/>
    <lineage>
        <taxon>Archaea</taxon>
        <taxon>Methanobacteriati</taxon>
        <taxon>Methanobacteriota</taxon>
        <taxon>Stenosarchaea group</taxon>
        <taxon>Halobacteria</taxon>
        <taxon>Halobacteriales</taxon>
        <taxon>Haloferacaceae</taxon>
        <taxon>Salinigranum</taxon>
    </lineage>
</organism>
<sequence>MIGRGPDGNIHTWRCSAREHYRLGGRGLLCWLRAGWGILPRRLRAVLGACALVMLAFGLGALTTVLVWWLYQGVV</sequence>
<keyword evidence="1" id="KW-1133">Transmembrane helix</keyword>
<dbReference type="AlphaFoldDB" id="A0A2I8VH18"/>
<dbReference type="RefSeq" id="WP_103424910.1">
    <property type="nucleotide sequence ID" value="NZ_CP026309.1"/>
</dbReference>
<gene>
    <name evidence="2" type="ORF">C2R22_05740</name>
</gene>
<proteinExistence type="predicted"/>
<evidence type="ECO:0000256" key="1">
    <source>
        <dbReference type="SAM" id="Phobius"/>
    </source>
</evidence>
<accession>A0A2I8VH18</accession>
<dbReference type="KEGG" id="srub:C2R22_05740"/>
<keyword evidence="1" id="KW-0812">Transmembrane</keyword>
<evidence type="ECO:0000313" key="3">
    <source>
        <dbReference type="Proteomes" id="UP000236584"/>
    </source>
</evidence>
<keyword evidence="1" id="KW-0472">Membrane</keyword>